<dbReference type="Proteomes" id="UP001229862">
    <property type="component" value="Chromosome"/>
</dbReference>
<dbReference type="Pfam" id="PF02899">
    <property type="entry name" value="Phage_int_SAM_1"/>
    <property type="match status" value="1"/>
</dbReference>
<dbReference type="InterPro" id="IPR011010">
    <property type="entry name" value="DNA_brk_join_enz"/>
</dbReference>
<dbReference type="SUPFAM" id="SSF47823">
    <property type="entry name" value="lambda integrase-like, N-terminal domain"/>
    <property type="match status" value="1"/>
</dbReference>
<dbReference type="SUPFAM" id="SSF56349">
    <property type="entry name" value="DNA breaking-rejoining enzymes"/>
    <property type="match status" value="1"/>
</dbReference>
<evidence type="ECO:0000256" key="1">
    <source>
        <dbReference type="ARBA" id="ARBA00022908"/>
    </source>
</evidence>
<dbReference type="CDD" id="cd00799">
    <property type="entry name" value="INT_Cre_C"/>
    <property type="match status" value="1"/>
</dbReference>
<dbReference type="AlphaFoldDB" id="A0AA51MLS6"/>
<evidence type="ECO:0000313" key="7">
    <source>
        <dbReference type="EMBL" id="MDQ5769947.1"/>
    </source>
</evidence>
<dbReference type="EMBL" id="CP133217">
    <property type="protein sequence ID" value="WML86024.1"/>
    <property type="molecule type" value="Genomic_DNA"/>
</dbReference>
<dbReference type="Gene3D" id="1.10.443.10">
    <property type="entry name" value="Intergrase catalytic core"/>
    <property type="match status" value="1"/>
</dbReference>
<accession>A0AA51MLS6</accession>
<dbReference type="InterPro" id="IPR013762">
    <property type="entry name" value="Integrase-like_cat_sf"/>
</dbReference>
<dbReference type="GO" id="GO:0003677">
    <property type="term" value="F:DNA binding"/>
    <property type="evidence" value="ECO:0007669"/>
    <property type="project" value="UniProtKB-UniRule"/>
</dbReference>
<keyword evidence="2 4" id="KW-0238">DNA-binding</keyword>
<dbReference type="EMBL" id="JAVFKN010000023">
    <property type="protein sequence ID" value="MDQ5769947.1"/>
    <property type="molecule type" value="Genomic_DNA"/>
</dbReference>
<protein>
    <submittedName>
        <fullName evidence="8">Site-specific integrase</fullName>
    </submittedName>
</protein>
<evidence type="ECO:0000259" key="6">
    <source>
        <dbReference type="PROSITE" id="PS51900"/>
    </source>
</evidence>
<evidence type="ECO:0000256" key="2">
    <source>
        <dbReference type="ARBA" id="ARBA00023125"/>
    </source>
</evidence>
<dbReference type="GO" id="GO:0015074">
    <property type="term" value="P:DNA integration"/>
    <property type="evidence" value="ECO:0007669"/>
    <property type="project" value="UniProtKB-KW"/>
</dbReference>
<dbReference type="InterPro" id="IPR004107">
    <property type="entry name" value="Integrase_SAM-like_N"/>
</dbReference>
<reference evidence="8 9" key="1">
    <citation type="submission" date="2023-08" db="EMBL/GenBank/DDBJ databases">
        <title>New molecular markers tilS and rpoB for phylogenetic and monitoring studies of the genus Thiothrix biodiversity.</title>
        <authorList>
            <person name="Ravin N.V."/>
            <person name="Smolyakov D."/>
            <person name="Markov N.D."/>
            <person name="Beletsky A.V."/>
            <person name="Mardanov A.V."/>
            <person name="Rudenko T.S."/>
            <person name="Grabovich M.Y."/>
        </authorList>
    </citation>
    <scope>NUCLEOTIDE SEQUENCE</scope>
    <source>
        <strain evidence="8">DNT52</strain>
        <strain evidence="7 9">H33</strain>
    </source>
</reference>
<evidence type="ECO:0000313" key="8">
    <source>
        <dbReference type="EMBL" id="WML86024.1"/>
    </source>
</evidence>
<dbReference type="PROSITE" id="PS51900">
    <property type="entry name" value="CB"/>
    <property type="match status" value="1"/>
</dbReference>
<evidence type="ECO:0000259" key="5">
    <source>
        <dbReference type="PROSITE" id="PS51898"/>
    </source>
</evidence>
<dbReference type="InterPro" id="IPR052925">
    <property type="entry name" value="Phage_Integrase-like_Recomb"/>
</dbReference>
<dbReference type="Gene3D" id="1.10.150.130">
    <property type="match status" value="1"/>
</dbReference>
<evidence type="ECO:0000256" key="3">
    <source>
        <dbReference type="ARBA" id="ARBA00023172"/>
    </source>
</evidence>
<dbReference type="PROSITE" id="PS51898">
    <property type="entry name" value="TYR_RECOMBINASE"/>
    <property type="match status" value="1"/>
</dbReference>
<feature type="domain" description="Core-binding (CB)" evidence="6">
    <location>
        <begin position="15"/>
        <end position="95"/>
    </location>
</feature>
<dbReference type="InterPro" id="IPR010998">
    <property type="entry name" value="Integrase_recombinase_N"/>
</dbReference>
<dbReference type="GO" id="GO:0006310">
    <property type="term" value="P:DNA recombination"/>
    <property type="evidence" value="ECO:0007669"/>
    <property type="project" value="UniProtKB-KW"/>
</dbReference>
<gene>
    <name evidence="7" type="ORF">RCC75_15505</name>
    <name evidence="8" type="ORF">RCG00_17205</name>
</gene>
<name>A0AA51MLS6_9GAMM</name>
<dbReference type="InterPro" id="IPR002104">
    <property type="entry name" value="Integrase_catalytic"/>
</dbReference>
<keyword evidence="1" id="KW-0229">DNA integration</keyword>
<dbReference type="Pfam" id="PF00589">
    <property type="entry name" value="Phage_integrase"/>
    <property type="match status" value="1"/>
</dbReference>
<evidence type="ECO:0000313" key="9">
    <source>
        <dbReference type="Proteomes" id="UP001223336"/>
    </source>
</evidence>
<keyword evidence="3" id="KW-0233">DNA recombination</keyword>
<evidence type="ECO:0000256" key="4">
    <source>
        <dbReference type="PROSITE-ProRule" id="PRU01248"/>
    </source>
</evidence>
<dbReference type="PANTHER" id="PTHR34605:SF3">
    <property type="entry name" value="P CELL-TYPE AGGLUTINATION PROTEIN MAP4-LIKE-RELATED"/>
    <property type="match status" value="1"/>
</dbReference>
<dbReference type="InterPro" id="IPR044068">
    <property type="entry name" value="CB"/>
</dbReference>
<sequence>MGTLTTTSNTNLTIGEVGAQAREYIRQSISESTLKAYLSDGRIFADWCNERGFEAMPAQPATIADFLAHQAKVGVSPSTLNRRIAAIRYAHEWEGITSPTGDKLVSATLKGIRRATGAKPEKKAAATVDKIYSMIAQCDAKTLQGKRDRAILLLGFAGAFRRSELAGLELSDIEFVTDGAKITIRKSKTDQEAQGQTIAIYNGRLNVVGILQGYIQSAGITEGALFRPITKGGNLRPQAISDKSIAETVKKYAQLAGLDPDQFAGHSLRAGFITSAAEAGANLFKIMDVSRHKSVQTVKGYVRNAEMFKDHAGSSFL</sequence>
<dbReference type="Proteomes" id="UP001223336">
    <property type="component" value="Unassembled WGS sequence"/>
</dbReference>
<dbReference type="RefSeq" id="WP_308135744.1">
    <property type="nucleotide sequence ID" value="NZ_CP133217.1"/>
</dbReference>
<feature type="domain" description="Tyr recombinase" evidence="5">
    <location>
        <begin position="121"/>
        <end position="317"/>
    </location>
</feature>
<organism evidence="8">
    <name type="scientific">Thiothrix subterranea</name>
    <dbReference type="NCBI Taxonomy" id="2735563"/>
    <lineage>
        <taxon>Bacteria</taxon>
        <taxon>Pseudomonadati</taxon>
        <taxon>Pseudomonadota</taxon>
        <taxon>Gammaproteobacteria</taxon>
        <taxon>Thiotrichales</taxon>
        <taxon>Thiotrichaceae</taxon>
        <taxon>Thiothrix</taxon>
    </lineage>
</organism>
<dbReference type="PANTHER" id="PTHR34605">
    <property type="entry name" value="PHAGE_INTEGRASE DOMAIN-CONTAINING PROTEIN"/>
    <property type="match status" value="1"/>
</dbReference>
<keyword evidence="9" id="KW-1185">Reference proteome</keyword>
<proteinExistence type="predicted"/>